<sequence>MGIKYVLAKLEDVTSISEGPAEQKGDEKFAELQVTWDYGTEQGDDCSFEFVEAMRGELVWLTSAQVKESKRLDPFDAVTKKAWDTLSRKYEKEAEVTTYHSSSSDGSFVVRRVSFFLNGKWIEPKTHFVVMPRQGGRIFGVYGSATKALGVAQVRMRANAEFEAANKDRANDIKPGSP</sequence>
<reference evidence="1" key="1">
    <citation type="submission" date="2022-07" db="EMBL/GenBank/DDBJ databases">
        <authorList>
            <consortium name="Clinical and Environmental Microbiology Branch: Whole genome sequencing antimicrobial resistance pathogens in the healthcare setting"/>
        </authorList>
    </citation>
    <scope>NUCLEOTIDE SEQUENCE</scope>
    <source>
        <strain evidence="1">Stenotrophomonas_maltophilia_2021CK-00905</strain>
    </source>
</reference>
<name>A0AAI9CBI9_STEMA</name>
<organism evidence="1 2">
    <name type="scientific">Stenotrophomonas maltophilia</name>
    <name type="common">Pseudomonas maltophilia</name>
    <name type="synonym">Xanthomonas maltophilia</name>
    <dbReference type="NCBI Taxonomy" id="40324"/>
    <lineage>
        <taxon>Bacteria</taxon>
        <taxon>Pseudomonadati</taxon>
        <taxon>Pseudomonadota</taxon>
        <taxon>Gammaproteobacteria</taxon>
        <taxon>Lysobacterales</taxon>
        <taxon>Lysobacteraceae</taxon>
        <taxon>Stenotrophomonas</taxon>
        <taxon>Stenotrophomonas maltophilia group</taxon>
    </lineage>
</organism>
<gene>
    <name evidence="1" type="ORF">QEK83_003663</name>
</gene>
<evidence type="ECO:0000313" key="2">
    <source>
        <dbReference type="Proteomes" id="UP001214521"/>
    </source>
</evidence>
<dbReference type="RefSeq" id="WP_032962711.1">
    <property type="nucleotide sequence ID" value="NZ_JBFCWN010000003.1"/>
</dbReference>
<proteinExistence type="predicted"/>
<dbReference type="AlphaFoldDB" id="A0AAI9CBI9"/>
<dbReference type="Proteomes" id="UP001214521">
    <property type="component" value="Unassembled WGS sequence"/>
</dbReference>
<evidence type="ECO:0000313" key="1">
    <source>
        <dbReference type="EMBL" id="EKT4442973.1"/>
    </source>
</evidence>
<protein>
    <submittedName>
        <fullName evidence="1">Uncharacterized protein</fullName>
    </submittedName>
</protein>
<comment type="caution">
    <text evidence="1">The sequence shown here is derived from an EMBL/GenBank/DDBJ whole genome shotgun (WGS) entry which is preliminary data.</text>
</comment>
<accession>A0AAI9CBI9</accession>
<dbReference type="EMBL" id="ABLOMU010000060">
    <property type="protein sequence ID" value="EKT4442973.1"/>
    <property type="molecule type" value="Genomic_DNA"/>
</dbReference>